<reference evidence="1 2" key="1">
    <citation type="submission" date="2020-08" db="EMBL/GenBank/DDBJ databases">
        <title>Functional genomics of gut bacteria from endangered species of beetles.</title>
        <authorList>
            <person name="Carlos-Shanley C."/>
        </authorList>
    </citation>
    <scope>NUCLEOTIDE SEQUENCE [LARGE SCALE GENOMIC DNA]</scope>
    <source>
        <strain evidence="1 2">S00198</strain>
    </source>
</reference>
<protein>
    <submittedName>
        <fullName evidence="1">Uncharacterized protein</fullName>
    </submittedName>
</protein>
<dbReference type="RefSeq" id="WP_184856177.1">
    <property type="nucleotide sequence ID" value="NZ_JACHLK010000002.1"/>
</dbReference>
<dbReference type="AlphaFoldDB" id="A0A7X0PBA3"/>
<name>A0A7X0PBA3_9BURK</name>
<keyword evidence="2" id="KW-1185">Reference proteome</keyword>
<dbReference type="Proteomes" id="UP000575083">
    <property type="component" value="Unassembled WGS sequence"/>
</dbReference>
<dbReference type="EMBL" id="JACHLK010000002">
    <property type="protein sequence ID" value="MBB6558753.1"/>
    <property type="molecule type" value="Genomic_DNA"/>
</dbReference>
<gene>
    <name evidence="1" type="ORF">HNP48_001417</name>
</gene>
<sequence length="163" mass="18239">MADPSRQWLIDALHTCLLPALEGQGFVPHPLAGEDARSPEIRTSFPLGQSRRAREGGHDLVEIQLDRRRPAFRLNLGVAPDAGILHAAGPVARDQIWVHYLPRYFELYQHPLFRRWFAIGRWSRASAKVEDYAALVDRAVALLPEIDQTLAVGKPGQHVRAVG</sequence>
<accession>A0A7X0PBA3</accession>
<evidence type="ECO:0000313" key="2">
    <source>
        <dbReference type="Proteomes" id="UP000575083"/>
    </source>
</evidence>
<organism evidence="1 2">
    <name type="scientific">Acidovorax soli</name>
    <dbReference type="NCBI Taxonomy" id="592050"/>
    <lineage>
        <taxon>Bacteria</taxon>
        <taxon>Pseudomonadati</taxon>
        <taxon>Pseudomonadota</taxon>
        <taxon>Betaproteobacteria</taxon>
        <taxon>Burkholderiales</taxon>
        <taxon>Comamonadaceae</taxon>
        <taxon>Acidovorax</taxon>
    </lineage>
</organism>
<proteinExistence type="predicted"/>
<evidence type="ECO:0000313" key="1">
    <source>
        <dbReference type="EMBL" id="MBB6558753.1"/>
    </source>
</evidence>
<comment type="caution">
    <text evidence="1">The sequence shown here is derived from an EMBL/GenBank/DDBJ whole genome shotgun (WGS) entry which is preliminary data.</text>
</comment>